<organism evidence="11 12">
    <name type="scientific">Natronogracilivirga saccharolytica</name>
    <dbReference type="NCBI Taxonomy" id="2812953"/>
    <lineage>
        <taxon>Bacteria</taxon>
        <taxon>Pseudomonadati</taxon>
        <taxon>Balneolota</taxon>
        <taxon>Balneolia</taxon>
        <taxon>Balneolales</taxon>
        <taxon>Cyclonatronaceae</taxon>
        <taxon>Natronogracilivirga</taxon>
    </lineage>
</organism>
<evidence type="ECO:0000313" key="11">
    <source>
        <dbReference type="EMBL" id="MBP3191163.1"/>
    </source>
</evidence>
<evidence type="ECO:0000256" key="2">
    <source>
        <dbReference type="ARBA" id="ARBA00022452"/>
    </source>
</evidence>
<protein>
    <recommendedName>
        <fullName evidence="8">Outer membrane protein assembly factor BamA</fullName>
    </recommendedName>
</protein>
<evidence type="ECO:0000256" key="8">
    <source>
        <dbReference type="NCBIfam" id="TIGR03303"/>
    </source>
</evidence>
<dbReference type="Pfam" id="PF01103">
    <property type="entry name" value="Omp85"/>
    <property type="match status" value="1"/>
</dbReference>
<evidence type="ECO:0000256" key="7">
    <source>
        <dbReference type="ARBA" id="ARBA00023237"/>
    </source>
</evidence>
<dbReference type="InterPro" id="IPR039910">
    <property type="entry name" value="D15-like"/>
</dbReference>
<dbReference type="AlphaFoldDB" id="A0A8J7RJ66"/>
<reference evidence="11" key="1">
    <citation type="submission" date="2021-02" db="EMBL/GenBank/DDBJ databases">
        <title>Natronogracilivirga saccharolytica gen. nov. sp. nov. a new anaerobic, haloalkiliphilic carbohydrate-fermenting bacterium from soda lake and proposing of Cyclonatronumiaceae fam. nov. in the phylum Balneolaeota.</title>
        <authorList>
            <person name="Zhilina T.N."/>
            <person name="Sorokin D.Y."/>
            <person name="Zavarzina D.G."/>
            <person name="Toshchakov S.V."/>
            <person name="Kublanov I.V."/>
        </authorList>
    </citation>
    <scope>NUCLEOTIDE SEQUENCE</scope>
    <source>
        <strain evidence="11">Z-1702</strain>
    </source>
</reference>
<dbReference type="Gene3D" id="3.10.20.310">
    <property type="entry name" value="membrane protein fhac"/>
    <property type="match status" value="5"/>
</dbReference>
<evidence type="ECO:0000256" key="9">
    <source>
        <dbReference type="SAM" id="SignalP"/>
    </source>
</evidence>
<dbReference type="PANTHER" id="PTHR12815">
    <property type="entry name" value="SORTING AND ASSEMBLY MACHINERY SAMM50 PROTEIN FAMILY MEMBER"/>
    <property type="match status" value="1"/>
</dbReference>
<dbReference type="RefSeq" id="WP_210509395.1">
    <property type="nucleotide sequence ID" value="NZ_JAFIDN010000001.1"/>
</dbReference>
<dbReference type="Gene3D" id="2.40.160.50">
    <property type="entry name" value="membrane protein fhac: a member of the omp85/tpsb transporter family"/>
    <property type="match status" value="1"/>
</dbReference>
<keyword evidence="6" id="KW-0472">Membrane</keyword>
<evidence type="ECO:0000256" key="6">
    <source>
        <dbReference type="ARBA" id="ARBA00023136"/>
    </source>
</evidence>
<gene>
    <name evidence="11" type="primary">bamA</name>
    <name evidence="11" type="ORF">NATSA_00655</name>
</gene>
<dbReference type="EMBL" id="JAFIDN010000001">
    <property type="protein sequence ID" value="MBP3191163.1"/>
    <property type="molecule type" value="Genomic_DNA"/>
</dbReference>
<evidence type="ECO:0000259" key="10">
    <source>
        <dbReference type="PROSITE" id="PS51779"/>
    </source>
</evidence>
<dbReference type="Proteomes" id="UP000673975">
    <property type="component" value="Unassembled WGS sequence"/>
</dbReference>
<evidence type="ECO:0000256" key="5">
    <source>
        <dbReference type="ARBA" id="ARBA00022737"/>
    </source>
</evidence>
<dbReference type="NCBIfam" id="TIGR03303">
    <property type="entry name" value="OM_YaeT"/>
    <property type="match status" value="1"/>
</dbReference>
<feature type="signal peptide" evidence="9">
    <location>
        <begin position="1"/>
        <end position="25"/>
    </location>
</feature>
<keyword evidence="7" id="KW-0998">Cell outer membrane</keyword>
<evidence type="ECO:0000256" key="4">
    <source>
        <dbReference type="ARBA" id="ARBA00022729"/>
    </source>
</evidence>
<dbReference type="GO" id="GO:0071709">
    <property type="term" value="P:membrane assembly"/>
    <property type="evidence" value="ECO:0007669"/>
    <property type="project" value="InterPro"/>
</dbReference>
<dbReference type="PROSITE" id="PS51779">
    <property type="entry name" value="POTRA"/>
    <property type="match status" value="1"/>
</dbReference>
<evidence type="ECO:0000256" key="1">
    <source>
        <dbReference type="ARBA" id="ARBA00004370"/>
    </source>
</evidence>
<comment type="subcellular location">
    <subcellularLocation>
        <location evidence="1">Membrane</location>
    </subcellularLocation>
</comment>
<dbReference type="GO" id="GO:0009279">
    <property type="term" value="C:cell outer membrane"/>
    <property type="evidence" value="ECO:0007669"/>
    <property type="project" value="UniProtKB-UniRule"/>
</dbReference>
<keyword evidence="5" id="KW-0677">Repeat</keyword>
<dbReference type="InterPro" id="IPR034746">
    <property type="entry name" value="POTRA"/>
</dbReference>
<keyword evidence="12" id="KW-1185">Reference proteome</keyword>
<proteinExistence type="predicted"/>
<keyword evidence="2" id="KW-1134">Transmembrane beta strand</keyword>
<dbReference type="InterPro" id="IPR010827">
    <property type="entry name" value="BamA/TamA_POTRA"/>
</dbReference>
<dbReference type="PIRSF" id="PIRSF006076">
    <property type="entry name" value="OM_assembly_OMP85"/>
    <property type="match status" value="1"/>
</dbReference>
<accession>A0A8J7RJ66</accession>
<name>A0A8J7RJ66_9BACT</name>
<dbReference type="Pfam" id="PF07244">
    <property type="entry name" value="POTRA"/>
    <property type="match status" value="4"/>
</dbReference>
<dbReference type="InterPro" id="IPR000184">
    <property type="entry name" value="Bac_surfAg_D15"/>
</dbReference>
<comment type="caution">
    <text evidence="11">The sequence shown here is derived from an EMBL/GenBank/DDBJ whole genome shotgun (WGS) entry which is preliminary data.</text>
</comment>
<dbReference type="PANTHER" id="PTHR12815:SF47">
    <property type="entry name" value="TRANSLOCATION AND ASSEMBLY MODULE SUBUNIT TAMA"/>
    <property type="match status" value="1"/>
</dbReference>
<sequence>MRNILSVAIPALLGLAFLTATQLNAQSPDAEESGFRPVNPLEDQPRMYEILEINASGSRFYSEAFIISTSNLNVGTNIRIPGEEIPEAIKRLHNTGLFSDVKIYKEEVEREGIVLEIEVTEQPRLESYTIEGVRRSHRRDLQDKINLATGFAVTESRKSQAKNTIHRYYNERGYRNTKVDIHVSEVDTVRNRVSLEFDVDRGDRIQIREIKFDGNESFSDRRLRRNLGDVKRDRWWRIFTRQTFSEQEFEEGQEELLGFYRENGFLDARVREDSVYVFERSRGREAIGVYLNIEEGPQYHLRNIEWEGNTVYEDEALTEALDMQTGDVFNEKKFQENLTMNRHETDVTSMYNNIGYLFFQVQPDLERVEGDSIDARMFIVEDDIATVRMVEFSGNTKTHDDVVRRTLRNMPGSRYSRSAIMRSIRELAQLGYFNPEAIQPDLDVDYEEKKVDITYMLDESQSTDNFEFSGGYGGRQFGLILAAKVNFNNFSAQNLFNSEAWRPLPSGDGQRLSLGVQVTGQGYQNFSFAFQEPWFLGRPNSFGVNMSYSLFSGSGGGFFRTGSTRQEMFSGSISYGRRLTFPDDYFRHITRLRYQYFDVEGYQSLLGGQASIISVEQELQRNSLDNPISPNSGSKFSIRAEVAPPIPGFSQYFKTELDYQYHIPIVGNLVSSFGAEYGYMSWFSSSNRSQFQRYYLGGTELQQQQVFTRDNIDMRGYPGGFDGSISPYQDGEEVGGTVYGKYFTELRYPLISSEQVQLIPYLFAEAGNAYLGYKQFDPFDVKRAAGFGARIFMPILGLIDLSYGYRFDGLEAPGVDAGEWQFLFNIGAPF</sequence>
<keyword evidence="4 9" id="KW-0732">Signal</keyword>
<evidence type="ECO:0000256" key="3">
    <source>
        <dbReference type="ARBA" id="ARBA00022692"/>
    </source>
</evidence>
<dbReference type="InterPro" id="IPR023707">
    <property type="entry name" value="OM_assembly_BamA"/>
</dbReference>
<feature type="chain" id="PRO_5035305495" description="Outer membrane protein assembly factor BamA" evidence="9">
    <location>
        <begin position="26"/>
        <end position="830"/>
    </location>
</feature>
<keyword evidence="3" id="KW-0812">Transmembrane</keyword>
<feature type="domain" description="POTRA" evidence="10">
    <location>
        <begin position="385"/>
        <end position="460"/>
    </location>
</feature>
<evidence type="ECO:0000313" key="12">
    <source>
        <dbReference type="Proteomes" id="UP000673975"/>
    </source>
</evidence>